<reference evidence="7 8" key="1">
    <citation type="journal article" date="2022" name="G3 (Bethesda)">
        <title>Whole-genome sequence and methylome profiling of the almond [Prunus dulcis (Mill.) D.A. Webb] cultivar 'Nonpareil'.</title>
        <authorList>
            <person name="D'Amico-Willman K.M."/>
            <person name="Ouma W.Z."/>
            <person name="Meulia T."/>
            <person name="Sideli G.M."/>
            <person name="Gradziel T.M."/>
            <person name="Fresnedo-Ramirez J."/>
        </authorList>
    </citation>
    <scope>NUCLEOTIDE SEQUENCE [LARGE SCALE GENOMIC DNA]</scope>
    <source>
        <strain evidence="7">Clone GOH B32 T37-40</strain>
    </source>
</reference>
<dbReference type="GO" id="GO:0043531">
    <property type="term" value="F:ADP binding"/>
    <property type="evidence" value="ECO:0007669"/>
    <property type="project" value="InterPro"/>
</dbReference>
<dbReference type="InterPro" id="IPR003593">
    <property type="entry name" value="AAA+_ATPase"/>
</dbReference>
<dbReference type="SUPFAM" id="SSF46785">
    <property type="entry name" value="Winged helix' DNA-binding domain"/>
    <property type="match status" value="1"/>
</dbReference>
<evidence type="ECO:0000256" key="4">
    <source>
        <dbReference type="ARBA" id="ARBA00023027"/>
    </source>
</evidence>
<feature type="domain" description="TIR" evidence="6">
    <location>
        <begin position="25"/>
        <end position="191"/>
    </location>
</feature>
<dbReference type="InterPro" id="IPR036390">
    <property type="entry name" value="WH_DNA-bd_sf"/>
</dbReference>
<dbReference type="InterPro" id="IPR027417">
    <property type="entry name" value="P-loop_NTPase"/>
</dbReference>
<dbReference type="InterPro" id="IPR000157">
    <property type="entry name" value="TIR_dom"/>
</dbReference>
<dbReference type="Gene3D" id="1.10.8.430">
    <property type="entry name" value="Helical domain of apoptotic protease-activating factors"/>
    <property type="match status" value="1"/>
</dbReference>
<keyword evidence="3" id="KW-0611">Plant defense</keyword>
<accession>A0AAD4ZWZ6</accession>
<dbReference type="InterPro" id="IPR035897">
    <property type="entry name" value="Toll_tir_struct_dom_sf"/>
</dbReference>
<comment type="caution">
    <text evidence="7">The sequence shown here is derived from an EMBL/GenBank/DDBJ whole genome shotgun (WGS) entry which is preliminary data.</text>
</comment>
<protein>
    <recommendedName>
        <fullName evidence="6">TIR domain-containing protein</fullName>
    </recommendedName>
</protein>
<dbReference type="PROSITE" id="PS50104">
    <property type="entry name" value="TIR"/>
    <property type="match status" value="1"/>
</dbReference>
<evidence type="ECO:0000256" key="1">
    <source>
        <dbReference type="ARBA" id="ARBA00022614"/>
    </source>
</evidence>
<dbReference type="SMART" id="SM00255">
    <property type="entry name" value="TIR"/>
    <property type="match status" value="1"/>
</dbReference>
<feature type="region of interest" description="Disordered" evidence="5">
    <location>
        <begin position="1"/>
        <end position="20"/>
    </location>
</feature>
<dbReference type="Gene3D" id="3.40.50.300">
    <property type="entry name" value="P-loop containing nucleotide triphosphate hydrolases"/>
    <property type="match status" value="1"/>
</dbReference>
<dbReference type="InterPro" id="IPR002182">
    <property type="entry name" value="NB-ARC"/>
</dbReference>
<evidence type="ECO:0000313" key="7">
    <source>
        <dbReference type="EMBL" id="KAI5355822.1"/>
    </source>
</evidence>
<dbReference type="InterPro" id="IPR042197">
    <property type="entry name" value="Apaf_helical"/>
</dbReference>
<dbReference type="PRINTS" id="PR00364">
    <property type="entry name" value="DISEASERSIST"/>
</dbReference>
<dbReference type="SUPFAM" id="SSF52540">
    <property type="entry name" value="P-loop containing nucleoside triphosphate hydrolases"/>
    <property type="match status" value="1"/>
</dbReference>
<dbReference type="EMBL" id="JAJFAZ020000001">
    <property type="protein sequence ID" value="KAI5355822.1"/>
    <property type="molecule type" value="Genomic_DNA"/>
</dbReference>
<dbReference type="Gene3D" id="3.40.50.10140">
    <property type="entry name" value="Toll/interleukin-1 receptor homology (TIR) domain"/>
    <property type="match status" value="1"/>
</dbReference>
<sequence>MAARKRDEASSSTFPSSSSSSLKRWRYDVFISFRGEDTRKTFTSHLCMALKEAGINVFIDNEELRRGQDIGAELVRAIQGSRISVIVFSKWYADSTWCLEELVKIMECKRTLGQIVLPIFYDVDPSDVRKQTRSFAEAFLKHKDTDHNKVQRWRDALLGSGNLSGWDLTNTLDGHEAEIIRNIIEEITRLLNNTYLHVAPYQVGIDSRVQAIGECLGVGFDDVRIIGILGMGGMGKTTVAKAIYNEFYDRFEGKSFLEKVREKKQVDLQKQLLSDILKPTKIKVSSVAQGIKVIEKRLGSLKVLVIIDDIDSVEQLEALAIKRDTFAQGSRIIITTRDEHLLDILEVNQIYRAQPMEEEEALELLSWHAFKNTFPNKGYFELARELVGYCRGLPLALQVLGCSLFRRSTENWESTLAKLKEIPCDEIHNLLKISYDRLNDCQKDIFGDISCFFIGMDKNYVTQILDGCGFFAKIGIAVLLERCLVTVNEKNKLMMHDLLRDMGREIERAKSPKYPGKRSRLWHPENVKAVLMTKSGTEEIEGLVLNLPSLEETSFSTEAFSNMKRLRLLKLNYVQLTGGYKYLSENLRWLCWRGFPLEFIPKNLCQPNIVAINMRYSNLRQVLCNDSEVSPSAREIINSLPLVLYIPCIMCFLSHLFGL</sequence>
<evidence type="ECO:0000313" key="8">
    <source>
        <dbReference type="Proteomes" id="UP001054821"/>
    </source>
</evidence>
<evidence type="ECO:0000256" key="5">
    <source>
        <dbReference type="SAM" id="MobiDB-lite"/>
    </source>
</evidence>
<dbReference type="FunFam" id="3.40.50.10140:FF:000007">
    <property type="entry name" value="Disease resistance protein (TIR-NBS-LRR class)"/>
    <property type="match status" value="1"/>
</dbReference>
<dbReference type="Pfam" id="PF01582">
    <property type="entry name" value="TIR"/>
    <property type="match status" value="1"/>
</dbReference>
<keyword evidence="2" id="KW-0677">Repeat</keyword>
<dbReference type="AlphaFoldDB" id="A0AAD4ZWZ6"/>
<keyword evidence="4" id="KW-0520">NAD</keyword>
<dbReference type="InterPro" id="IPR058192">
    <property type="entry name" value="WHD_ROQ1-like"/>
</dbReference>
<dbReference type="SUPFAM" id="SSF52200">
    <property type="entry name" value="Toll/Interleukin receptor TIR domain"/>
    <property type="match status" value="1"/>
</dbReference>
<evidence type="ECO:0000256" key="2">
    <source>
        <dbReference type="ARBA" id="ARBA00022737"/>
    </source>
</evidence>
<name>A0AAD4ZWZ6_PRUDU</name>
<proteinExistence type="predicted"/>
<keyword evidence="8" id="KW-1185">Reference proteome</keyword>
<dbReference type="Pfam" id="PF23282">
    <property type="entry name" value="WHD_ROQ1"/>
    <property type="match status" value="1"/>
</dbReference>
<dbReference type="Pfam" id="PF00931">
    <property type="entry name" value="NB-ARC"/>
    <property type="match status" value="1"/>
</dbReference>
<dbReference type="GO" id="GO:0007165">
    <property type="term" value="P:signal transduction"/>
    <property type="evidence" value="ECO:0007669"/>
    <property type="project" value="InterPro"/>
</dbReference>
<feature type="compositionally biased region" description="Low complexity" evidence="5">
    <location>
        <begin position="10"/>
        <end position="20"/>
    </location>
</feature>
<dbReference type="GO" id="GO:0006952">
    <property type="term" value="P:defense response"/>
    <property type="evidence" value="ECO:0007669"/>
    <property type="project" value="UniProtKB-KW"/>
</dbReference>
<organism evidence="7 8">
    <name type="scientific">Prunus dulcis</name>
    <name type="common">Almond</name>
    <name type="synonym">Amygdalus dulcis</name>
    <dbReference type="NCBI Taxonomy" id="3755"/>
    <lineage>
        <taxon>Eukaryota</taxon>
        <taxon>Viridiplantae</taxon>
        <taxon>Streptophyta</taxon>
        <taxon>Embryophyta</taxon>
        <taxon>Tracheophyta</taxon>
        <taxon>Spermatophyta</taxon>
        <taxon>Magnoliopsida</taxon>
        <taxon>eudicotyledons</taxon>
        <taxon>Gunneridae</taxon>
        <taxon>Pentapetalae</taxon>
        <taxon>rosids</taxon>
        <taxon>fabids</taxon>
        <taxon>Rosales</taxon>
        <taxon>Rosaceae</taxon>
        <taxon>Amygdaloideae</taxon>
        <taxon>Amygdaleae</taxon>
        <taxon>Prunus</taxon>
    </lineage>
</organism>
<dbReference type="InterPro" id="IPR032675">
    <property type="entry name" value="LRR_dom_sf"/>
</dbReference>
<dbReference type="SMART" id="SM00382">
    <property type="entry name" value="AAA"/>
    <property type="match status" value="1"/>
</dbReference>
<dbReference type="Proteomes" id="UP001054821">
    <property type="component" value="Chromosome 1"/>
</dbReference>
<evidence type="ECO:0000259" key="6">
    <source>
        <dbReference type="PROSITE" id="PS50104"/>
    </source>
</evidence>
<keyword evidence="1" id="KW-0433">Leucine-rich repeat</keyword>
<dbReference type="PANTHER" id="PTHR11017:SF575">
    <property type="entry name" value="ADP-RIBOSYL CYCLASE_CYCLIC ADP-RIBOSE HYDROLASE"/>
    <property type="match status" value="1"/>
</dbReference>
<evidence type="ECO:0000256" key="3">
    <source>
        <dbReference type="ARBA" id="ARBA00022821"/>
    </source>
</evidence>
<dbReference type="InterPro" id="IPR044974">
    <property type="entry name" value="Disease_R_plants"/>
</dbReference>
<dbReference type="PANTHER" id="PTHR11017">
    <property type="entry name" value="LEUCINE-RICH REPEAT-CONTAINING PROTEIN"/>
    <property type="match status" value="1"/>
</dbReference>
<dbReference type="Gene3D" id="3.80.10.10">
    <property type="entry name" value="Ribonuclease Inhibitor"/>
    <property type="match status" value="1"/>
</dbReference>
<gene>
    <name evidence="7" type="ORF">L3X38_008717</name>
</gene>